<sequence>YAHYGRNSKQLKFGRYTGGYGYFTGYWSLPNFPPTDIVFFQWGRILFLQLYLRYIDSNWNWFHVAQ</sequence>
<dbReference type="EMBL" id="UINC01117164">
    <property type="protein sequence ID" value="SVC89400.1"/>
    <property type="molecule type" value="Genomic_DNA"/>
</dbReference>
<evidence type="ECO:0000313" key="1">
    <source>
        <dbReference type="EMBL" id="SVC89400.1"/>
    </source>
</evidence>
<feature type="non-terminal residue" evidence="1">
    <location>
        <position position="1"/>
    </location>
</feature>
<proteinExistence type="predicted"/>
<gene>
    <name evidence="1" type="ORF">METZ01_LOCUS342254</name>
</gene>
<protein>
    <submittedName>
        <fullName evidence="1">Uncharacterized protein</fullName>
    </submittedName>
</protein>
<name>A0A382QWV4_9ZZZZ</name>
<accession>A0A382QWV4</accession>
<organism evidence="1">
    <name type="scientific">marine metagenome</name>
    <dbReference type="NCBI Taxonomy" id="408172"/>
    <lineage>
        <taxon>unclassified sequences</taxon>
        <taxon>metagenomes</taxon>
        <taxon>ecological metagenomes</taxon>
    </lineage>
</organism>
<reference evidence="1" key="1">
    <citation type="submission" date="2018-05" db="EMBL/GenBank/DDBJ databases">
        <authorList>
            <person name="Lanie J.A."/>
            <person name="Ng W.-L."/>
            <person name="Kazmierczak K.M."/>
            <person name="Andrzejewski T.M."/>
            <person name="Davidsen T.M."/>
            <person name="Wayne K.J."/>
            <person name="Tettelin H."/>
            <person name="Glass J.I."/>
            <person name="Rusch D."/>
            <person name="Podicherti R."/>
            <person name="Tsui H.-C.T."/>
            <person name="Winkler M.E."/>
        </authorList>
    </citation>
    <scope>NUCLEOTIDE SEQUENCE</scope>
</reference>
<dbReference type="AlphaFoldDB" id="A0A382QWV4"/>